<dbReference type="Proteomes" id="UP001159075">
    <property type="component" value="Unassembled WGS sequence"/>
</dbReference>
<organism evidence="1 2">
    <name type="scientific">Shewanella xiamenensis</name>
    <dbReference type="NCBI Taxonomy" id="332186"/>
    <lineage>
        <taxon>Bacteria</taxon>
        <taxon>Pseudomonadati</taxon>
        <taxon>Pseudomonadota</taxon>
        <taxon>Gammaproteobacteria</taxon>
        <taxon>Alteromonadales</taxon>
        <taxon>Shewanellaceae</taxon>
        <taxon>Shewanella</taxon>
    </lineage>
</organism>
<name>A0ABT6UFQ5_9GAMM</name>
<gene>
    <name evidence="1" type="ORF">ODY93_17090</name>
</gene>
<sequence length="217" mass="24830">MNILPLVLSVARDLPMDRGEIFLSDKAIKKIHSRDKNKCLFCGWKEKAEHLLHVSSLNHVYNSDLSPKLLATSCQICNYALRLGYAFHSNAGDLIYMPELTQPQVNELARASLICSKSNDSGVQEALEPLLSYIEDERISKLSEYFGIVPFSNSTFASSLREIDKEQFRKRQSFLEPVRFWPNLENLKNIVGDNWDHIYSRVNFEHLTPLANKITSV</sequence>
<evidence type="ECO:0000313" key="2">
    <source>
        <dbReference type="Proteomes" id="UP001159075"/>
    </source>
</evidence>
<dbReference type="RefSeq" id="WP_282679838.1">
    <property type="nucleotide sequence ID" value="NZ_CP106875.1"/>
</dbReference>
<evidence type="ECO:0000313" key="1">
    <source>
        <dbReference type="EMBL" id="MDI5833300.1"/>
    </source>
</evidence>
<accession>A0ABT6UFQ5</accession>
<evidence type="ECO:0008006" key="3">
    <source>
        <dbReference type="Google" id="ProtNLM"/>
    </source>
</evidence>
<comment type="caution">
    <text evidence="1">The sequence shown here is derived from an EMBL/GenBank/DDBJ whole genome shotgun (WGS) entry which is preliminary data.</text>
</comment>
<keyword evidence="2" id="KW-1185">Reference proteome</keyword>
<dbReference type="EMBL" id="JAOTLW010000020">
    <property type="protein sequence ID" value="MDI5833300.1"/>
    <property type="molecule type" value="Genomic_DNA"/>
</dbReference>
<protein>
    <recommendedName>
        <fullName evidence="3">HNH endonuclease</fullName>
    </recommendedName>
</protein>
<proteinExistence type="predicted"/>
<reference evidence="1 2" key="1">
    <citation type="submission" date="2022-09" db="EMBL/GenBank/DDBJ databases">
        <title>The outer-membrane cytochrome OmcA is essential for infection of Shewanella oneidensis by a zebrafish-associated bacteriophage.</title>
        <authorList>
            <person name="Grenfell A.W."/>
            <person name="Intile P."/>
            <person name="Mcfarlane J."/>
            <person name="Leung D."/>
            <person name="Abdalla K."/>
            <person name="Wold M."/>
            <person name="Kees E."/>
            <person name="Gralnick J."/>
        </authorList>
    </citation>
    <scope>NUCLEOTIDE SEQUENCE [LARGE SCALE GENOMIC DNA]</scope>
    <source>
        <strain evidence="1 2">NF-5</strain>
    </source>
</reference>